<dbReference type="SMART" id="SM00487">
    <property type="entry name" value="DEXDc"/>
    <property type="match status" value="1"/>
</dbReference>
<gene>
    <name evidence="3" type="ORF">F9K94_17450</name>
</gene>
<organism evidence="3 4">
    <name type="scientific">Brucella tritici</name>
    <dbReference type="NCBI Taxonomy" id="94626"/>
    <lineage>
        <taxon>Bacteria</taxon>
        <taxon>Pseudomonadati</taxon>
        <taxon>Pseudomonadota</taxon>
        <taxon>Alphaproteobacteria</taxon>
        <taxon>Hyphomicrobiales</taxon>
        <taxon>Brucellaceae</taxon>
        <taxon>Brucella/Ochrobactrum group</taxon>
        <taxon>Brucella</taxon>
    </lineage>
</organism>
<dbReference type="PANTHER" id="PTHR47396:SF1">
    <property type="entry name" value="ATP-DEPENDENT HELICASE IRC3-RELATED"/>
    <property type="match status" value="1"/>
</dbReference>
<dbReference type="InterPro" id="IPR050742">
    <property type="entry name" value="Helicase_Restrict-Modif_Enz"/>
</dbReference>
<evidence type="ECO:0000259" key="1">
    <source>
        <dbReference type="PROSITE" id="PS51192"/>
    </source>
</evidence>
<dbReference type="InterPro" id="IPR014001">
    <property type="entry name" value="Helicase_ATP-bd"/>
</dbReference>
<dbReference type="Pfam" id="PF04851">
    <property type="entry name" value="ResIII"/>
    <property type="match status" value="1"/>
</dbReference>
<keyword evidence="3" id="KW-0378">Hydrolase</keyword>
<dbReference type="Pfam" id="PF00271">
    <property type="entry name" value="Helicase_C"/>
    <property type="match status" value="1"/>
</dbReference>
<name>A0A7V7VT53_9HYPH</name>
<dbReference type="InterPro" id="IPR001650">
    <property type="entry name" value="Helicase_C-like"/>
</dbReference>
<dbReference type="SMART" id="SM00490">
    <property type="entry name" value="HELICc"/>
    <property type="match status" value="1"/>
</dbReference>
<keyword evidence="3" id="KW-0347">Helicase</keyword>
<feature type="domain" description="Helicase C-terminal" evidence="2">
    <location>
        <begin position="238"/>
        <end position="382"/>
    </location>
</feature>
<sequence>MIELRNYQNDAIEAAMDYWREGGGNPLIDLATGTGKSVVIGKMIQDLLTQYPDMRVLMLTHVKELVQQNFIALKRVWPDSHAGIYSAGLNRRDVHHRITFASIQSVFKKASALGRRDLVCIDEAHLVPMSGVGMYRRLLDDLHAIQPDARVIGFTATPYRLDSGRLDEGSTRLFDKVVYTYGIAQGIDDGFLSPLRSPATAIEIDVSKVERRGGEFVPASLEIASDAVTAEAVAEICQFGQNRRAWLVFCTGVKHAINVRDAIRAAGLSCETVTGATPTGERDSIIRRFRNGEIRALTNANVLTTGFDVPHVDLVAMLRPTLSTSLYVQIVGRGTRKAHGKEDCLILDFAGNIRRHGPVDAVSVLPKGGDNAKGKVSVTDVRAKECPGCNELVALNVFECKFCGHQWPRDEKPKHDAHADKGVGILSTEAVPPTMLPVVDWKIERYEKFGSRDSVRVTFLAGLNSYPEWLAFEHGGSATQRAQQWWILHGGQTPFPKTTDEALSRSAELTRPDTISVKPRSGTKFHDIVHRNFPRRQIEAAE</sequence>
<dbReference type="InterPro" id="IPR006935">
    <property type="entry name" value="Helicase/UvrB_N"/>
</dbReference>
<dbReference type="InterPro" id="IPR027417">
    <property type="entry name" value="P-loop_NTPase"/>
</dbReference>
<reference evidence="3 4" key="1">
    <citation type="submission" date="2019-09" db="EMBL/GenBank/DDBJ databases">
        <title>Taxonomic organization of the family Brucellaceae based on a phylogenomic approach.</title>
        <authorList>
            <person name="Leclercq S."/>
            <person name="Cloeckaert A."/>
            <person name="Zygmunt M.S."/>
        </authorList>
    </citation>
    <scope>NUCLEOTIDE SEQUENCE [LARGE SCALE GENOMIC DNA]</scope>
    <source>
        <strain evidence="3 4">TA93</strain>
    </source>
</reference>
<dbReference type="Gene3D" id="3.40.50.300">
    <property type="entry name" value="P-loop containing nucleotide triphosphate hydrolases"/>
    <property type="match status" value="2"/>
</dbReference>
<dbReference type="GO" id="GO:0004386">
    <property type="term" value="F:helicase activity"/>
    <property type="evidence" value="ECO:0007669"/>
    <property type="project" value="UniProtKB-KW"/>
</dbReference>
<keyword evidence="3" id="KW-0547">Nucleotide-binding</keyword>
<dbReference type="EMBL" id="WBVY01000004">
    <property type="protein sequence ID" value="KAB2656285.1"/>
    <property type="molecule type" value="Genomic_DNA"/>
</dbReference>
<comment type="caution">
    <text evidence="3">The sequence shown here is derived from an EMBL/GenBank/DDBJ whole genome shotgun (WGS) entry which is preliminary data.</text>
</comment>
<feature type="domain" description="Helicase ATP-binding" evidence="1">
    <location>
        <begin position="17"/>
        <end position="158"/>
    </location>
</feature>
<dbReference type="PANTHER" id="PTHR47396">
    <property type="entry name" value="TYPE I RESTRICTION ENZYME ECOKI R PROTEIN"/>
    <property type="match status" value="1"/>
</dbReference>
<dbReference type="GO" id="GO:0003677">
    <property type="term" value="F:DNA binding"/>
    <property type="evidence" value="ECO:0007669"/>
    <property type="project" value="InterPro"/>
</dbReference>
<evidence type="ECO:0000313" key="3">
    <source>
        <dbReference type="EMBL" id="KAB2656285.1"/>
    </source>
</evidence>
<dbReference type="GO" id="GO:0005524">
    <property type="term" value="F:ATP binding"/>
    <property type="evidence" value="ECO:0007669"/>
    <property type="project" value="InterPro"/>
</dbReference>
<proteinExistence type="predicted"/>
<dbReference type="AlphaFoldDB" id="A0A7V7VT53"/>
<evidence type="ECO:0000259" key="2">
    <source>
        <dbReference type="PROSITE" id="PS51194"/>
    </source>
</evidence>
<dbReference type="SUPFAM" id="SSF52540">
    <property type="entry name" value="P-loop containing nucleoside triphosphate hydrolases"/>
    <property type="match status" value="1"/>
</dbReference>
<dbReference type="PROSITE" id="PS51194">
    <property type="entry name" value="HELICASE_CTER"/>
    <property type="match status" value="1"/>
</dbReference>
<accession>A0A7V7VT53</accession>
<dbReference type="Proteomes" id="UP000460650">
    <property type="component" value="Unassembled WGS sequence"/>
</dbReference>
<protein>
    <submittedName>
        <fullName evidence="3">DEAD/DEAH box helicase</fullName>
    </submittedName>
</protein>
<dbReference type="GO" id="GO:0005829">
    <property type="term" value="C:cytosol"/>
    <property type="evidence" value="ECO:0007669"/>
    <property type="project" value="TreeGrafter"/>
</dbReference>
<dbReference type="GO" id="GO:0016787">
    <property type="term" value="F:hydrolase activity"/>
    <property type="evidence" value="ECO:0007669"/>
    <property type="project" value="InterPro"/>
</dbReference>
<dbReference type="PROSITE" id="PS51192">
    <property type="entry name" value="HELICASE_ATP_BIND_1"/>
    <property type="match status" value="1"/>
</dbReference>
<keyword evidence="3" id="KW-0067">ATP-binding</keyword>
<dbReference type="RefSeq" id="WP_151647243.1">
    <property type="nucleotide sequence ID" value="NZ_WBVY01000004.1"/>
</dbReference>
<evidence type="ECO:0000313" key="4">
    <source>
        <dbReference type="Proteomes" id="UP000460650"/>
    </source>
</evidence>